<sequence length="47" mass="5415">MKSEEKIKEAMENIKNQLTRATGEGVPMLQGQYSSLEWVLSEEKEDE</sequence>
<name>A0AAT9JA98_9VIRU</name>
<reference evidence="1" key="2">
    <citation type="submission" date="2024-03" db="EMBL/GenBank/DDBJ databases">
        <authorList>
            <person name="Ni Y."/>
            <person name="Xu T."/>
            <person name="Yan S."/>
            <person name="Chen L."/>
            <person name="Wang Y."/>
        </authorList>
    </citation>
    <scope>NUCLEOTIDE SEQUENCE</scope>
    <source>
        <strain evidence="1">NYM1</strain>
    </source>
</reference>
<organism evidence="1">
    <name type="scientific">Nitrosopumilaceae spindle-shaped virus</name>
    <dbReference type="NCBI Taxonomy" id="3065433"/>
    <lineage>
        <taxon>Viruses</taxon>
    </lineage>
</organism>
<dbReference type="EMBL" id="BK067792">
    <property type="protein sequence ID" value="DBA52209.1"/>
    <property type="molecule type" value="Genomic_DNA"/>
</dbReference>
<accession>A0AAT9JA98</accession>
<proteinExistence type="predicted"/>
<evidence type="ECO:0000313" key="1">
    <source>
        <dbReference type="EMBL" id="DBA52209.1"/>
    </source>
</evidence>
<reference evidence="1" key="1">
    <citation type="journal article" date="2024" name="Environ. Microbiol. Rep.">
        <title>Hiding in plain sight: The discovery of complete genomes of 11 hypothetical spindle-shaped viruses that putatively infect mesophilic ammonia-oxidizing archaea.</title>
        <authorList>
            <person name="Ni Y."/>
            <person name="Xu T."/>
            <person name="Yan S."/>
            <person name="Chen L."/>
            <person name="Wang Y."/>
        </authorList>
    </citation>
    <scope>NUCLEOTIDE SEQUENCE</scope>
    <source>
        <strain evidence="1">NYM1</strain>
    </source>
</reference>
<protein>
    <submittedName>
        <fullName evidence="1">ORF2</fullName>
    </submittedName>
</protein>